<accession>A0A7R9CYW7</accession>
<proteinExistence type="predicted"/>
<organism evidence="1">
    <name type="scientific">Timema cristinae</name>
    <name type="common">Walking stick</name>
    <dbReference type="NCBI Taxonomy" id="61476"/>
    <lineage>
        <taxon>Eukaryota</taxon>
        <taxon>Metazoa</taxon>
        <taxon>Ecdysozoa</taxon>
        <taxon>Arthropoda</taxon>
        <taxon>Hexapoda</taxon>
        <taxon>Insecta</taxon>
        <taxon>Pterygota</taxon>
        <taxon>Neoptera</taxon>
        <taxon>Polyneoptera</taxon>
        <taxon>Phasmatodea</taxon>
        <taxon>Timematodea</taxon>
        <taxon>Timematoidea</taxon>
        <taxon>Timematidae</taxon>
        <taxon>Timema</taxon>
    </lineage>
</organism>
<protein>
    <submittedName>
        <fullName evidence="1">Uncharacterized protein</fullName>
    </submittedName>
</protein>
<gene>
    <name evidence="1" type="ORF">TCEB3V08_LOCUS7290</name>
</gene>
<name>A0A7R9CYW7_TIMCR</name>
<dbReference type="EMBL" id="OC319025">
    <property type="protein sequence ID" value="CAD7404018.1"/>
    <property type="molecule type" value="Genomic_DNA"/>
</dbReference>
<evidence type="ECO:0000313" key="1">
    <source>
        <dbReference type="EMBL" id="CAD7404018.1"/>
    </source>
</evidence>
<dbReference type="AlphaFoldDB" id="A0A7R9CYW7"/>
<reference evidence="1" key="1">
    <citation type="submission" date="2020-11" db="EMBL/GenBank/DDBJ databases">
        <authorList>
            <person name="Tran Van P."/>
        </authorList>
    </citation>
    <scope>NUCLEOTIDE SEQUENCE</scope>
</reference>
<sequence length="687" mass="75602">MLVLKLHSPCLDRQGCAGPDLSALTRTQSIHFLSTVRLLQKSPEHKGTRLSRRTCYRLTDVDRPVSNVAADMSNVQDGDGKTPIPVLLHTLQISGGQAFILQQVLSSARHKNGNNLPVKSPQPVITLHFAMPEFTQAISASGINVTLAQAGAKQILDNTSSTRSGVLCEEAHADGDNINVNSGNVSLVTTGQLEAENYSLPPTLWSPWHPLDISTFTMIGAPASPPLTSSMCLSSLAPTIVTGQKQLTGLPETLYPGVESKELEEKGHAKDLNQHLGLILNQMEMYSTSLTASRNRSNCANSFLLKQNSLYADDSRVNVSSMDDKVTNANAEEHTNINTLVDELLWKYSELPIDELIKELPPDDYSVNTLTEDKGHSAPHFINNVGSVKLMGVYLEDVKQKDVASGSPGWVTPESAPELTVLYTLRCCLALSNDRKGSFPMVRENVSDSGLGADYSRESVTDGSENMDCGAVQAVGRMARQRLGVLGPLLNRRSALSTRNGLTLYKQLLRPILDYASFELNTSSALANSASEAGKRLIKHRLDYDIIGSDSSCSSTSAATPQRTNAKQLHKKLEQRIEQAKKIQRIQEYKKNPSLIPIQRLPIPGKLNSNREQQPLVDWESDESDDDINFFPLSRIKDGKQELTDTFSIEDFEVSPDEDDLNLLPPKPMYHRWMCCIVPANWKCVIM</sequence>